<gene>
    <name evidence="1" type="ORF">BSK56_26035</name>
</gene>
<dbReference type="RefSeq" id="WP_076113402.1">
    <property type="nucleotide sequence ID" value="NZ_MPTB01000041.1"/>
</dbReference>
<dbReference type="Proteomes" id="UP000187412">
    <property type="component" value="Unassembled WGS sequence"/>
</dbReference>
<evidence type="ECO:0000313" key="2">
    <source>
        <dbReference type="Proteomes" id="UP000187412"/>
    </source>
</evidence>
<organism evidence="1 2">
    <name type="scientific">Paenibacillus borealis</name>
    <dbReference type="NCBI Taxonomy" id="160799"/>
    <lineage>
        <taxon>Bacteria</taxon>
        <taxon>Bacillati</taxon>
        <taxon>Bacillota</taxon>
        <taxon>Bacilli</taxon>
        <taxon>Bacillales</taxon>
        <taxon>Paenibacillaceae</taxon>
        <taxon>Paenibacillus</taxon>
    </lineage>
</organism>
<protein>
    <submittedName>
        <fullName evidence="1">Uncharacterized protein</fullName>
    </submittedName>
</protein>
<sequence length="143" mass="15628">MSGEQFSSNAEEIRYYIKQLLQDGAIHGIEGMRSYVERHSSNSAKFTTGMYTGAIRDLVRNSGGHYANPVRGGYQLVQEPIVKSAGSELRQNVLTVIDNTCESLTEACTINIIGLSQAELAVANKVADLIAYLKSAADEIRQE</sequence>
<comment type="caution">
    <text evidence="1">The sequence shown here is derived from an EMBL/GenBank/DDBJ whole genome shotgun (WGS) entry which is preliminary data.</text>
</comment>
<proteinExistence type="predicted"/>
<accession>A0ABX3H2I0</accession>
<evidence type="ECO:0000313" key="1">
    <source>
        <dbReference type="EMBL" id="OMD42353.1"/>
    </source>
</evidence>
<dbReference type="EMBL" id="MPTB01000041">
    <property type="protein sequence ID" value="OMD42353.1"/>
    <property type="molecule type" value="Genomic_DNA"/>
</dbReference>
<keyword evidence="2" id="KW-1185">Reference proteome</keyword>
<reference evidence="1 2" key="1">
    <citation type="submission" date="2016-10" db="EMBL/GenBank/DDBJ databases">
        <title>Paenibacillus species isolates.</title>
        <authorList>
            <person name="Beno S.M."/>
        </authorList>
    </citation>
    <scope>NUCLEOTIDE SEQUENCE [LARGE SCALE GENOMIC DNA]</scope>
    <source>
        <strain evidence="1 2">FSL H7-0744</strain>
    </source>
</reference>
<name>A0ABX3H2I0_PAEBO</name>